<proteinExistence type="predicted"/>
<keyword evidence="3 7" id="KW-0812">Transmembrane</keyword>
<name>A0A4S2HGN4_9PROT</name>
<sequence>MDPRRPPEVDKALHEAERLEWQTLFWLVAIVIVMGVVAGGSQAFRTAWIEDMLSLLAPAFFLITRWIERLPPSKEFPYGFFRAGSLAFFLSAAALAAIGGFLLYEGAMGLIKMEHPSIGSRTIFEHQVWLGWLMIGALVFSVIPPVILGRKKRKLARQINDEVLYIDADTNAADWQTGVAGIAGVLGIALGLWWADSAMAVLISLSILKDGLTGLRLSTTSLLDGAPRKLGSMEIEPDADRILDALGERYHGAHIQIRETGRYFRAMVSPQQTPHLPQDMAEELLDKDHWRLIEVGVAQRGSWPPPVHRGDKPGGQAGKSKAHDAMRDSSKAGSGDRTESS</sequence>
<accession>A0A4S2HGN4</accession>
<evidence type="ECO:0000256" key="5">
    <source>
        <dbReference type="ARBA" id="ARBA00023136"/>
    </source>
</evidence>
<keyword evidence="5 7" id="KW-0472">Membrane</keyword>
<gene>
    <name evidence="9" type="ORF">E5162_02485</name>
</gene>
<dbReference type="EMBL" id="SRXV01000001">
    <property type="protein sequence ID" value="TGY94928.1"/>
    <property type="molecule type" value="Genomic_DNA"/>
</dbReference>
<dbReference type="InterPro" id="IPR027469">
    <property type="entry name" value="Cation_efflux_TMD_sf"/>
</dbReference>
<evidence type="ECO:0000313" key="10">
    <source>
        <dbReference type="Proteomes" id="UP000305451"/>
    </source>
</evidence>
<evidence type="ECO:0000259" key="8">
    <source>
        <dbReference type="Pfam" id="PF01545"/>
    </source>
</evidence>
<keyword evidence="10" id="KW-1185">Reference proteome</keyword>
<dbReference type="Pfam" id="PF01545">
    <property type="entry name" value="Cation_efflux"/>
    <property type="match status" value="1"/>
</dbReference>
<dbReference type="Proteomes" id="UP000305451">
    <property type="component" value="Unassembled WGS sequence"/>
</dbReference>
<dbReference type="PANTHER" id="PTHR43840">
    <property type="entry name" value="MITOCHONDRIAL METAL TRANSPORTER 1-RELATED"/>
    <property type="match status" value="1"/>
</dbReference>
<dbReference type="SUPFAM" id="SSF161111">
    <property type="entry name" value="Cation efflux protein transmembrane domain-like"/>
    <property type="match status" value="1"/>
</dbReference>
<comment type="subcellular location">
    <subcellularLocation>
        <location evidence="1">Membrane</location>
        <topology evidence="1">Multi-pass membrane protein</topology>
    </subcellularLocation>
</comment>
<feature type="transmembrane region" description="Helical" evidence="7">
    <location>
        <begin position="129"/>
        <end position="148"/>
    </location>
</feature>
<comment type="caution">
    <text evidence="9">The sequence shown here is derived from an EMBL/GenBank/DDBJ whole genome shotgun (WGS) entry which is preliminary data.</text>
</comment>
<reference evidence="9 10" key="1">
    <citation type="journal article" date="2013" name="Int. J. Syst. Evol. Microbiol.">
        <title>Marinicauda pacifica gen. nov., sp. nov., a prosthecate alphaproteobacterium of the family Hyphomonadaceae isolated from deep seawater.</title>
        <authorList>
            <person name="Zhang X.Y."/>
            <person name="Li G.W."/>
            <person name="Wang C.S."/>
            <person name="Zhang Y.J."/>
            <person name="Xu X.W."/>
            <person name="Li H."/>
            <person name="Liu A."/>
            <person name="Liu C."/>
            <person name="Xie B.B."/>
            <person name="Qin Q.L."/>
            <person name="Xu Z."/>
            <person name="Chen X.L."/>
            <person name="Zhou B.C."/>
            <person name="Zhang Y.Z."/>
        </authorList>
    </citation>
    <scope>NUCLEOTIDE SEQUENCE [LARGE SCALE GENOMIC DNA]</scope>
    <source>
        <strain evidence="9 10">P-1 km-3</strain>
    </source>
</reference>
<dbReference type="PANTHER" id="PTHR43840:SF15">
    <property type="entry name" value="MITOCHONDRIAL METAL TRANSPORTER 1-RELATED"/>
    <property type="match status" value="1"/>
</dbReference>
<feature type="region of interest" description="Disordered" evidence="6">
    <location>
        <begin position="301"/>
        <end position="341"/>
    </location>
</feature>
<dbReference type="GO" id="GO:0008324">
    <property type="term" value="F:monoatomic cation transmembrane transporter activity"/>
    <property type="evidence" value="ECO:0007669"/>
    <property type="project" value="InterPro"/>
</dbReference>
<evidence type="ECO:0000256" key="1">
    <source>
        <dbReference type="ARBA" id="ARBA00004141"/>
    </source>
</evidence>
<dbReference type="InterPro" id="IPR050291">
    <property type="entry name" value="CDF_Transporter"/>
</dbReference>
<dbReference type="Gene3D" id="1.20.1510.10">
    <property type="entry name" value="Cation efflux protein transmembrane domain"/>
    <property type="match status" value="1"/>
</dbReference>
<dbReference type="InterPro" id="IPR058533">
    <property type="entry name" value="Cation_efflux_TM"/>
</dbReference>
<feature type="compositionally biased region" description="Basic and acidic residues" evidence="6">
    <location>
        <begin position="321"/>
        <end position="341"/>
    </location>
</feature>
<evidence type="ECO:0000256" key="7">
    <source>
        <dbReference type="SAM" id="Phobius"/>
    </source>
</evidence>
<dbReference type="GO" id="GO:0016020">
    <property type="term" value="C:membrane"/>
    <property type="evidence" value="ECO:0007669"/>
    <property type="project" value="UniProtKB-SubCell"/>
</dbReference>
<feature type="domain" description="Cation efflux protein transmembrane" evidence="8">
    <location>
        <begin position="27"/>
        <end position="223"/>
    </location>
</feature>
<evidence type="ECO:0000256" key="6">
    <source>
        <dbReference type="SAM" id="MobiDB-lite"/>
    </source>
</evidence>
<feature type="transmembrane region" description="Helical" evidence="7">
    <location>
        <begin position="79"/>
        <end position="104"/>
    </location>
</feature>
<evidence type="ECO:0000256" key="4">
    <source>
        <dbReference type="ARBA" id="ARBA00022989"/>
    </source>
</evidence>
<evidence type="ECO:0000256" key="2">
    <source>
        <dbReference type="ARBA" id="ARBA00022448"/>
    </source>
</evidence>
<evidence type="ECO:0000313" key="9">
    <source>
        <dbReference type="EMBL" id="TGY94928.1"/>
    </source>
</evidence>
<protein>
    <submittedName>
        <fullName evidence="9">Cobalt transporter</fullName>
    </submittedName>
</protein>
<dbReference type="OrthoDB" id="9806522at2"/>
<keyword evidence="4 7" id="KW-1133">Transmembrane helix</keyword>
<evidence type="ECO:0000256" key="3">
    <source>
        <dbReference type="ARBA" id="ARBA00022692"/>
    </source>
</evidence>
<feature type="transmembrane region" description="Helical" evidence="7">
    <location>
        <begin position="21"/>
        <end position="41"/>
    </location>
</feature>
<dbReference type="AlphaFoldDB" id="A0A4S2HGN4"/>
<organism evidence="9 10">
    <name type="scientific">Marinicauda pacifica</name>
    <dbReference type="NCBI Taxonomy" id="1133559"/>
    <lineage>
        <taxon>Bacteria</taxon>
        <taxon>Pseudomonadati</taxon>
        <taxon>Pseudomonadota</taxon>
        <taxon>Alphaproteobacteria</taxon>
        <taxon>Maricaulales</taxon>
        <taxon>Maricaulaceae</taxon>
        <taxon>Marinicauda</taxon>
    </lineage>
</organism>
<keyword evidence="2" id="KW-0813">Transport</keyword>